<accession>A0A4S2KV80</accession>
<organism evidence="1 2">
    <name type="scientific">Temnothorax longispinosus</name>
    <dbReference type="NCBI Taxonomy" id="300112"/>
    <lineage>
        <taxon>Eukaryota</taxon>
        <taxon>Metazoa</taxon>
        <taxon>Ecdysozoa</taxon>
        <taxon>Arthropoda</taxon>
        <taxon>Hexapoda</taxon>
        <taxon>Insecta</taxon>
        <taxon>Pterygota</taxon>
        <taxon>Neoptera</taxon>
        <taxon>Endopterygota</taxon>
        <taxon>Hymenoptera</taxon>
        <taxon>Apocrita</taxon>
        <taxon>Aculeata</taxon>
        <taxon>Formicoidea</taxon>
        <taxon>Formicidae</taxon>
        <taxon>Myrmicinae</taxon>
        <taxon>Temnothorax</taxon>
    </lineage>
</organism>
<comment type="caution">
    <text evidence="1">The sequence shown here is derived from an EMBL/GenBank/DDBJ whole genome shotgun (WGS) entry which is preliminary data.</text>
</comment>
<sequence length="382" mass="42617">MKLEAADFSVDFSEVVATEVEISQFDEISESAIVYRVDAIIEQFDVFQIGEPGKSADYNARQFVSTQSEIRLDKPANESFGIESILLKNNDSVGRCLKSANKCPDNGTTLWSKKSLTRSAKVPLSTVWMPLSDSLMSSRLESPAKVPTTISSSLFNPRKAPLGNPSSRFLPKSRLFISVNLAKESGATRDILFLLSLRNSSLGLRLEKDSASIASISLPPKSRYVKFDSPANESFGIELISLDPNDSDRRCLKSANKYPDNGTTLPFKERLSKLGRPRKDSLFSTDIRLLLRSKTVADTFLKAFSRIAQRFSLRIPKFDSPANESFGIELILLDFNDSNHRCLKSANMYPDNGTTLPFKERYFKLGKPRNSFLISVKLLPSK</sequence>
<dbReference type="EMBL" id="QBLH01001013">
    <property type="protein sequence ID" value="TGZ53526.1"/>
    <property type="molecule type" value="Genomic_DNA"/>
</dbReference>
<evidence type="ECO:0000313" key="1">
    <source>
        <dbReference type="EMBL" id="TGZ53526.1"/>
    </source>
</evidence>
<protein>
    <submittedName>
        <fullName evidence="1">Uncharacterized protein</fullName>
    </submittedName>
</protein>
<evidence type="ECO:0000313" key="2">
    <source>
        <dbReference type="Proteomes" id="UP000310200"/>
    </source>
</evidence>
<gene>
    <name evidence="1" type="ORF">DBV15_03499</name>
</gene>
<dbReference type="Proteomes" id="UP000310200">
    <property type="component" value="Unassembled WGS sequence"/>
</dbReference>
<proteinExistence type="predicted"/>
<reference evidence="1 2" key="1">
    <citation type="journal article" date="2019" name="Philos. Trans. R. Soc. Lond., B, Biol. Sci.">
        <title>Ant behaviour and brain gene expression of defending hosts depend on the ecological success of the intruding social parasite.</title>
        <authorList>
            <person name="Kaur R."/>
            <person name="Stoldt M."/>
            <person name="Jongepier E."/>
            <person name="Feldmeyer B."/>
            <person name="Menzel F."/>
            <person name="Bornberg-Bauer E."/>
            <person name="Foitzik S."/>
        </authorList>
    </citation>
    <scope>NUCLEOTIDE SEQUENCE [LARGE SCALE GENOMIC DNA]</scope>
    <source>
        <tissue evidence="1">Whole body</tissue>
    </source>
</reference>
<dbReference type="AlphaFoldDB" id="A0A4S2KV80"/>
<keyword evidence="2" id="KW-1185">Reference proteome</keyword>
<name>A0A4S2KV80_9HYME</name>